<comment type="caution">
    <text evidence="1">The sequence shown here is derived from an EMBL/GenBank/DDBJ whole genome shotgun (WGS) entry which is preliminary data.</text>
</comment>
<dbReference type="EMBL" id="BPLQ01009569">
    <property type="protein sequence ID" value="GIY44783.1"/>
    <property type="molecule type" value="Genomic_DNA"/>
</dbReference>
<name>A0AAV4TDP4_9ARAC</name>
<evidence type="ECO:0000313" key="2">
    <source>
        <dbReference type="Proteomes" id="UP001054837"/>
    </source>
</evidence>
<dbReference type="AlphaFoldDB" id="A0AAV4TDP4"/>
<protein>
    <submittedName>
        <fullName evidence="1">Uncharacterized protein</fullName>
    </submittedName>
</protein>
<reference evidence="1 2" key="1">
    <citation type="submission" date="2021-06" db="EMBL/GenBank/DDBJ databases">
        <title>Caerostris darwini draft genome.</title>
        <authorList>
            <person name="Kono N."/>
            <person name="Arakawa K."/>
        </authorList>
    </citation>
    <scope>NUCLEOTIDE SEQUENCE [LARGE SCALE GENOMIC DNA]</scope>
</reference>
<accession>A0AAV4TDP4</accession>
<sequence length="119" mass="13651">MSWHSFHSKRRETAKRRVSASITAILIPFSKFSSGISEGESAIRKLSRPCTYVYNGKEMSRAFCLTYLVNSSDERLCIETEMNHVEKGYAIDKDIEDISEINEPCGTRAFMVLKEENEF</sequence>
<keyword evidence="2" id="KW-1185">Reference proteome</keyword>
<gene>
    <name evidence="1" type="ORF">CDAR_219621</name>
</gene>
<organism evidence="1 2">
    <name type="scientific">Caerostris darwini</name>
    <dbReference type="NCBI Taxonomy" id="1538125"/>
    <lineage>
        <taxon>Eukaryota</taxon>
        <taxon>Metazoa</taxon>
        <taxon>Ecdysozoa</taxon>
        <taxon>Arthropoda</taxon>
        <taxon>Chelicerata</taxon>
        <taxon>Arachnida</taxon>
        <taxon>Araneae</taxon>
        <taxon>Araneomorphae</taxon>
        <taxon>Entelegynae</taxon>
        <taxon>Araneoidea</taxon>
        <taxon>Araneidae</taxon>
        <taxon>Caerostris</taxon>
    </lineage>
</organism>
<evidence type="ECO:0000313" key="1">
    <source>
        <dbReference type="EMBL" id="GIY44783.1"/>
    </source>
</evidence>
<dbReference type="Proteomes" id="UP001054837">
    <property type="component" value="Unassembled WGS sequence"/>
</dbReference>
<proteinExistence type="predicted"/>